<feature type="transmembrane region" description="Helical" evidence="6">
    <location>
        <begin position="109"/>
        <end position="131"/>
    </location>
</feature>
<feature type="transmembrane region" description="Helical" evidence="6">
    <location>
        <begin position="205"/>
        <end position="223"/>
    </location>
</feature>
<evidence type="ECO:0000313" key="9">
    <source>
        <dbReference type="Proteomes" id="UP001158576"/>
    </source>
</evidence>
<protein>
    <submittedName>
        <fullName evidence="8">Oidioi.mRNA.OKI2018_I69.XSR.g15889.t1.cds</fullName>
    </submittedName>
</protein>
<evidence type="ECO:0000256" key="4">
    <source>
        <dbReference type="ARBA" id="ARBA00023136"/>
    </source>
</evidence>
<comment type="similarity">
    <text evidence="5">Belongs to the membrane-bound acyltransferase family. HHAT subfamily.</text>
</comment>
<evidence type="ECO:0000256" key="5">
    <source>
        <dbReference type="ARBA" id="ARBA00038268"/>
    </source>
</evidence>
<feature type="transmembrane region" description="Helical" evidence="6">
    <location>
        <begin position="173"/>
        <end position="193"/>
    </location>
</feature>
<evidence type="ECO:0000256" key="6">
    <source>
        <dbReference type="SAM" id="Phobius"/>
    </source>
</evidence>
<dbReference type="PANTHER" id="PTHR13285:SF18">
    <property type="entry name" value="PROTEIN-CYSTEINE N-PALMITOYLTRANSFERASE RASP"/>
    <property type="match status" value="1"/>
</dbReference>
<feature type="signal peptide" evidence="7">
    <location>
        <begin position="1"/>
        <end position="22"/>
    </location>
</feature>
<evidence type="ECO:0000256" key="1">
    <source>
        <dbReference type="ARBA" id="ARBA00004477"/>
    </source>
</evidence>
<feature type="transmembrane region" description="Helical" evidence="6">
    <location>
        <begin position="446"/>
        <end position="467"/>
    </location>
</feature>
<dbReference type="Pfam" id="PF03062">
    <property type="entry name" value="MBOAT"/>
    <property type="match status" value="1"/>
</dbReference>
<comment type="subcellular location">
    <subcellularLocation>
        <location evidence="1">Endoplasmic reticulum membrane</location>
        <topology evidence="1">Multi-pass membrane protein</topology>
    </subcellularLocation>
</comment>
<organism evidence="8 9">
    <name type="scientific">Oikopleura dioica</name>
    <name type="common">Tunicate</name>
    <dbReference type="NCBI Taxonomy" id="34765"/>
    <lineage>
        <taxon>Eukaryota</taxon>
        <taxon>Metazoa</taxon>
        <taxon>Chordata</taxon>
        <taxon>Tunicata</taxon>
        <taxon>Appendicularia</taxon>
        <taxon>Copelata</taxon>
        <taxon>Oikopleuridae</taxon>
        <taxon>Oikopleura</taxon>
    </lineage>
</organism>
<name>A0ABN7SIJ1_OIKDI</name>
<evidence type="ECO:0000313" key="8">
    <source>
        <dbReference type="EMBL" id="CAG5098688.1"/>
    </source>
</evidence>
<gene>
    <name evidence="8" type="ORF">OKIOD_LOCUS7447</name>
</gene>
<dbReference type="InterPro" id="IPR051085">
    <property type="entry name" value="MB_O-acyltransferase"/>
</dbReference>
<keyword evidence="2 6" id="KW-0812">Transmembrane</keyword>
<keyword evidence="4 6" id="KW-0472">Membrane</keyword>
<proteinExistence type="inferred from homology"/>
<evidence type="ECO:0000256" key="3">
    <source>
        <dbReference type="ARBA" id="ARBA00022989"/>
    </source>
</evidence>
<dbReference type="InterPro" id="IPR004299">
    <property type="entry name" value="MBOAT_fam"/>
</dbReference>
<keyword evidence="7" id="KW-0732">Signal</keyword>
<reference evidence="8 9" key="1">
    <citation type="submission" date="2021-04" db="EMBL/GenBank/DDBJ databases">
        <authorList>
            <person name="Bliznina A."/>
        </authorList>
    </citation>
    <scope>NUCLEOTIDE SEQUENCE [LARGE SCALE GENOMIC DNA]</scope>
</reference>
<keyword evidence="3 6" id="KW-1133">Transmembrane helix</keyword>
<feature type="chain" id="PRO_5045043756" evidence="7">
    <location>
        <begin position="23"/>
        <end position="480"/>
    </location>
</feature>
<feature type="transmembrane region" description="Helical" evidence="6">
    <location>
        <begin position="380"/>
        <end position="401"/>
    </location>
</feature>
<sequence>MRHGKVEFSIACLVVFYYVSHGLHELESRSSAIHRRQRLPRGVKDNLKEGWKYVSRKKDGDDEWDSFCALGIVNSSVAIASYICLSGLITNKLRRVKNYFENDIIRVLISLASIGYLFSWKYLVLTLLLPILILCQNSLVPDAAVNFAMIVSVLLGSFYFPHIIEQLNTNSTLGFLAVPMVVMLVFRCYSFCFESRKALKVKDTIDYFSYVFYLPTFISGPVIPYDSFKSADDRKFKNFFSEMLWTFLRLTWIFSLLFLFDYCLHYIYLFSVTEELAKMTPTSVVLLMVLLVVFDWAKCFFIYEIVKSIMAFDGHEGPAFPPVLCSISTFADTYFDRTLHFWVSRYLYDPRASKGFISETIGAMLTFVIVWLSQGMSWTVGIWAIVNFLGLQLESLMGRTFGDEFDRWRLKSLLLGVNYFLILLANLTGIIGVSKTTKLLSYFAKISWSDFATVILILYCYTVLNYYRQNRSTAAKRKIE</sequence>
<evidence type="ECO:0000256" key="7">
    <source>
        <dbReference type="SAM" id="SignalP"/>
    </source>
</evidence>
<dbReference type="Proteomes" id="UP001158576">
    <property type="component" value="Chromosome XSR"/>
</dbReference>
<accession>A0ABN7SIJ1</accession>
<feature type="transmembrane region" description="Helical" evidence="6">
    <location>
        <begin position="413"/>
        <end position="434"/>
    </location>
</feature>
<dbReference type="PANTHER" id="PTHR13285">
    <property type="entry name" value="ACYLTRANSFERASE"/>
    <property type="match status" value="1"/>
</dbReference>
<dbReference type="EMBL" id="OU015569">
    <property type="protein sequence ID" value="CAG5098688.1"/>
    <property type="molecule type" value="Genomic_DNA"/>
</dbReference>
<evidence type="ECO:0000256" key="2">
    <source>
        <dbReference type="ARBA" id="ARBA00022692"/>
    </source>
</evidence>
<feature type="transmembrane region" description="Helical" evidence="6">
    <location>
        <begin position="243"/>
        <end position="264"/>
    </location>
</feature>
<feature type="transmembrane region" description="Helical" evidence="6">
    <location>
        <begin position="143"/>
        <end position="161"/>
    </location>
</feature>
<keyword evidence="9" id="KW-1185">Reference proteome</keyword>
<feature type="transmembrane region" description="Helical" evidence="6">
    <location>
        <begin position="67"/>
        <end position="89"/>
    </location>
</feature>
<feature type="transmembrane region" description="Helical" evidence="6">
    <location>
        <begin position="284"/>
        <end position="306"/>
    </location>
</feature>